<dbReference type="InterPro" id="IPR043128">
    <property type="entry name" value="Rev_trsase/Diguanyl_cyclase"/>
</dbReference>
<dbReference type="InterPro" id="IPR029787">
    <property type="entry name" value="Nucleotide_cyclase"/>
</dbReference>
<organism evidence="2">
    <name type="scientific">bioreactor metagenome</name>
    <dbReference type="NCBI Taxonomy" id="1076179"/>
    <lineage>
        <taxon>unclassified sequences</taxon>
        <taxon>metagenomes</taxon>
        <taxon>ecological metagenomes</taxon>
    </lineage>
</organism>
<dbReference type="Gene3D" id="3.30.70.270">
    <property type="match status" value="1"/>
</dbReference>
<proteinExistence type="predicted"/>
<dbReference type="SUPFAM" id="SSF55073">
    <property type="entry name" value="Nucleotide cyclase"/>
    <property type="match status" value="1"/>
</dbReference>
<accession>A0A645J8J0</accession>
<dbReference type="NCBIfam" id="TIGR00254">
    <property type="entry name" value="GGDEF"/>
    <property type="match status" value="1"/>
</dbReference>
<protein>
    <recommendedName>
        <fullName evidence="1">GGDEF domain-containing protein</fullName>
    </recommendedName>
</protein>
<dbReference type="EMBL" id="VSSQ01134105">
    <property type="protein sequence ID" value="MPN59746.1"/>
    <property type="molecule type" value="Genomic_DNA"/>
</dbReference>
<feature type="domain" description="GGDEF" evidence="1">
    <location>
        <begin position="8"/>
        <end position="55"/>
    </location>
</feature>
<comment type="caution">
    <text evidence="2">The sequence shown here is derived from an EMBL/GenBank/DDBJ whole genome shotgun (WGS) entry which is preliminary data.</text>
</comment>
<dbReference type="InterPro" id="IPR052163">
    <property type="entry name" value="DGC-Regulatory_Protein"/>
</dbReference>
<dbReference type="PANTHER" id="PTHR46663">
    <property type="entry name" value="DIGUANYLATE CYCLASE DGCT-RELATED"/>
    <property type="match status" value="1"/>
</dbReference>
<gene>
    <name evidence="2" type="ORF">SDC9_207468</name>
</gene>
<sequence>MRAVKQNGAIGLLMMDADRFKQINDTYGHTVGDRVLQAIAGTARKQLREGDCELC</sequence>
<evidence type="ECO:0000259" key="1">
    <source>
        <dbReference type="PROSITE" id="PS50887"/>
    </source>
</evidence>
<dbReference type="PANTHER" id="PTHR46663:SF4">
    <property type="entry name" value="DIGUANYLATE CYCLASE DGCT-RELATED"/>
    <property type="match status" value="1"/>
</dbReference>
<evidence type="ECO:0000313" key="2">
    <source>
        <dbReference type="EMBL" id="MPN59746.1"/>
    </source>
</evidence>
<dbReference type="Pfam" id="PF00990">
    <property type="entry name" value="GGDEF"/>
    <property type="match status" value="1"/>
</dbReference>
<dbReference type="AlphaFoldDB" id="A0A645J8J0"/>
<dbReference type="PROSITE" id="PS50887">
    <property type="entry name" value="GGDEF"/>
    <property type="match status" value="1"/>
</dbReference>
<name>A0A645J8J0_9ZZZZ</name>
<reference evidence="2" key="1">
    <citation type="submission" date="2019-08" db="EMBL/GenBank/DDBJ databases">
        <authorList>
            <person name="Kucharzyk K."/>
            <person name="Murdoch R.W."/>
            <person name="Higgins S."/>
            <person name="Loffler F."/>
        </authorList>
    </citation>
    <scope>NUCLEOTIDE SEQUENCE</scope>
</reference>
<dbReference type="InterPro" id="IPR000160">
    <property type="entry name" value="GGDEF_dom"/>
</dbReference>